<dbReference type="PANTHER" id="PTHR43948:SF10">
    <property type="entry name" value="MRJ, ISOFORM E"/>
    <property type="match status" value="1"/>
</dbReference>
<dbReference type="GO" id="GO:0051082">
    <property type="term" value="F:unfolded protein binding"/>
    <property type="evidence" value="ECO:0007669"/>
    <property type="project" value="TreeGrafter"/>
</dbReference>
<evidence type="ECO:0000313" key="2">
    <source>
        <dbReference type="EMBL" id="CAE0266092.1"/>
    </source>
</evidence>
<name>A0A7S3GH81_9EUKA</name>
<dbReference type="AlphaFoldDB" id="A0A7S3GH81"/>
<dbReference type="Gene3D" id="1.10.287.110">
    <property type="entry name" value="DnaJ domain"/>
    <property type="match status" value="1"/>
</dbReference>
<dbReference type="CDD" id="cd06257">
    <property type="entry name" value="DnaJ"/>
    <property type="match status" value="1"/>
</dbReference>
<gene>
    <name evidence="2" type="ORF">PBIL07802_LOCUS28431</name>
</gene>
<sequence>MGRDFYGLLGVPRNATEDQIKRAYRKMALKYHPDKNPDDKVAEKKFKDVNEAYSVLSDKRKRDIFDQIGEVCSRSNLFCVLSNFLSRPAFSCSMQQSLMKNCTGCRTG</sequence>
<protein>
    <recommendedName>
        <fullName evidence="1">J domain-containing protein</fullName>
    </recommendedName>
</protein>
<dbReference type="Pfam" id="PF00226">
    <property type="entry name" value="DnaJ"/>
    <property type="match status" value="1"/>
</dbReference>
<dbReference type="PROSITE" id="PS00636">
    <property type="entry name" value="DNAJ_1"/>
    <property type="match status" value="1"/>
</dbReference>
<accession>A0A7S3GH81</accession>
<reference evidence="2" key="1">
    <citation type="submission" date="2021-01" db="EMBL/GenBank/DDBJ databases">
        <authorList>
            <person name="Corre E."/>
            <person name="Pelletier E."/>
            <person name="Niang G."/>
            <person name="Scheremetjew M."/>
            <person name="Finn R."/>
            <person name="Kale V."/>
            <person name="Holt S."/>
            <person name="Cochrane G."/>
            <person name="Meng A."/>
            <person name="Brown T."/>
            <person name="Cohen L."/>
        </authorList>
    </citation>
    <scope>NUCLEOTIDE SEQUENCE</scope>
    <source>
        <strain evidence="2">NIES-2562</strain>
    </source>
</reference>
<feature type="domain" description="J" evidence="1">
    <location>
        <begin position="4"/>
        <end position="69"/>
    </location>
</feature>
<dbReference type="GO" id="GO:0044183">
    <property type="term" value="F:protein folding chaperone"/>
    <property type="evidence" value="ECO:0007669"/>
    <property type="project" value="TreeGrafter"/>
</dbReference>
<proteinExistence type="predicted"/>
<dbReference type="PRINTS" id="PR00625">
    <property type="entry name" value="JDOMAIN"/>
</dbReference>
<dbReference type="InterPro" id="IPR036869">
    <property type="entry name" value="J_dom_sf"/>
</dbReference>
<dbReference type="GO" id="GO:0005737">
    <property type="term" value="C:cytoplasm"/>
    <property type="evidence" value="ECO:0007669"/>
    <property type="project" value="TreeGrafter"/>
</dbReference>
<dbReference type="SMART" id="SM00271">
    <property type="entry name" value="DnaJ"/>
    <property type="match status" value="1"/>
</dbReference>
<dbReference type="SUPFAM" id="SSF46565">
    <property type="entry name" value="Chaperone J-domain"/>
    <property type="match status" value="1"/>
</dbReference>
<evidence type="ECO:0000259" key="1">
    <source>
        <dbReference type="PROSITE" id="PS50076"/>
    </source>
</evidence>
<organism evidence="2">
    <name type="scientific">Palpitomonas bilix</name>
    <dbReference type="NCBI Taxonomy" id="652834"/>
    <lineage>
        <taxon>Eukaryota</taxon>
        <taxon>Eukaryota incertae sedis</taxon>
    </lineage>
</organism>
<dbReference type="PROSITE" id="PS50076">
    <property type="entry name" value="DNAJ_2"/>
    <property type="match status" value="1"/>
</dbReference>
<dbReference type="PANTHER" id="PTHR43948">
    <property type="entry name" value="DNAJ HOMOLOG SUBFAMILY B"/>
    <property type="match status" value="1"/>
</dbReference>
<dbReference type="EMBL" id="HBIB01043532">
    <property type="protein sequence ID" value="CAE0266092.1"/>
    <property type="molecule type" value="Transcribed_RNA"/>
</dbReference>
<dbReference type="GO" id="GO:0051087">
    <property type="term" value="F:protein-folding chaperone binding"/>
    <property type="evidence" value="ECO:0007669"/>
    <property type="project" value="TreeGrafter"/>
</dbReference>
<dbReference type="InterPro" id="IPR001623">
    <property type="entry name" value="DnaJ_domain"/>
</dbReference>
<dbReference type="InterPro" id="IPR018253">
    <property type="entry name" value="DnaJ_domain_CS"/>
</dbReference>
<dbReference type="GO" id="GO:0005634">
    <property type="term" value="C:nucleus"/>
    <property type="evidence" value="ECO:0007669"/>
    <property type="project" value="TreeGrafter"/>
</dbReference>